<keyword evidence="3" id="KW-0547">Nucleotide-binding</keyword>
<dbReference type="EC" id="2.7.1.4" evidence="7"/>
<organism evidence="7 8">
    <name type="scientific">Nocardiopsis metallicus</name>
    <dbReference type="NCBI Taxonomy" id="179819"/>
    <lineage>
        <taxon>Bacteria</taxon>
        <taxon>Bacillati</taxon>
        <taxon>Actinomycetota</taxon>
        <taxon>Actinomycetes</taxon>
        <taxon>Streptosporangiales</taxon>
        <taxon>Nocardiopsidaceae</taxon>
        <taxon>Nocardiopsis</taxon>
    </lineage>
</organism>
<dbReference type="InterPro" id="IPR002173">
    <property type="entry name" value="Carboh/pur_kinase_PfkB_CS"/>
</dbReference>
<dbReference type="InterPro" id="IPR050306">
    <property type="entry name" value="PfkB_Carbo_kinase"/>
</dbReference>
<dbReference type="PANTHER" id="PTHR43085">
    <property type="entry name" value="HEXOKINASE FAMILY MEMBER"/>
    <property type="match status" value="1"/>
</dbReference>
<evidence type="ECO:0000256" key="2">
    <source>
        <dbReference type="ARBA" id="ARBA00022679"/>
    </source>
</evidence>
<accession>A0A840WCJ7</accession>
<sequence length="321" mass="33411">MIVVCGEALVDLVPQSGESGPGQWRAVPGGGPANTAVALSRLGAPAALLARLSGDAFGRQIRAHLVERGVDLSLAVAATEPTTLAVVALGPSGGAEYAFYLEGTADWAWRAEELPEPSSLVSAVHVGSLAAVVAPGAQRLRDWARAQGQSSVVCYDVNARPAVGLDRAETAAQAREWMDLAHIVKVSDEDLAWLEPGRDPLVTAERWVVRHELDLLLLTRGGEGATALSAHWGEHVTVPGVPVTVRDTVGAGDTFGAAVLARLDDLGRLGDPARLAELDAEAVREVLRFATAAAALACTTEGADPPDRFQVEALLKEAAPA</sequence>
<dbReference type="PROSITE" id="PS00584">
    <property type="entry name" value="PFKB_KINASES_2"/>
    <property type="match status" value="1"/>
</dbReference>
<evidence type="ECO:0000256" key="3">
    <source>
        <dbReference type="ARBA" id="ARBA00022741"/>
    </source>
</evidence>
<dbReference type="InterPro" id="IPR011611">
    <property type="entry name" value="PfkB_dom"/>
</dbReference>
<evidence type="ECO:0000313" key="8">
    <source>
        <dbReference type="Proteomes" id="UP000579647"/>
    </source>
</evidence>
<dbReference type="EMBL" id="JACHDO010000001">
    <property type="protein sequence ID" value="MBB5489735.1"/>
    <property type="molecule type" value="Genomic_DNA"/>
</dbReference>
<evidence type="ECO:0000256" key="4">
    <source>
        <dbReference type="ARBA" id="ARBA00022777"/>
    </source>
</evidence>
<comment type="similarity">
    <text evidence="1">Belongs to the carbohydrate kinase PfkB family.</text>
</comment>
<name>A0A840WCJ7_9ACTN</name>
<dbReference type="RefSeq" id="WP_184362232.1">
    <property type="nucleotide sequence ID" value="NZ_BAAAKM010000011.1"/>
</dbReference>
<keyword evidence="5" id="KW-0067">ATP-binding</keyword>
<evidence type="ECO:0000313" key="7">
    <source>
        <dbReference type="EMBL" id="MBB5489735.1"/>
    </source>
</evidence>
<evidence type="ECO:0000256" key="5">
    <source>
        <dbReference type="ARBA" id="ARBA00022840"/>
    </source>
</evidence>
<dbReference type="InterPro" id="IPR029056">
    <property type="entry name" value="Ribokinase-like"/>
</dbReference>
<dbReference type="GO" id="GO:0005524">
    <property type="term" value="F:ATP binding"/>
    <property type="evidence" value="ECO:0007669"/>
    <property type="project" value="UniProtKB-KW"/>
</dbReference>
<keyword evidence="2 7" id="KW-0808">Transferase</keyword>
<feature type="domain" description="Carbohydrate kinase PfkB" evidence="6">
    <location>
        <begin position="2"/>
        <end position="305"/>
    </location>
</feature>
<dbReference type="GO" id="GO:0008865">
    <property type="term" value="F:fructokinase activity"/>
    <property type="evidence" value="ECO:0007669"/>
    <property type="project" value="UniProtKB-EC"/>
</dbReference>
<dbReference type="PANTHER" id="PTHR43085:SF1">
    <property type="entry name" value="PSEUDOURIDINE KINASE-RELATED"/>
    <property type="match status" value="1"/>
</dbReference>
<dbReference type="AlphaFoldDB" id="A0A840WCJ7"/>
<keyword evidence="4 7" id="KW-0418">Kinase</keyword>
<gene>
    <name evidence="7" type="ORF">HNR07_000872</name>
</gene>
<reference evidence="7 8" key="1">
    <citation type="submission" date="2020-08" db="EMBL/GenBank/DDBJ databases">
        <title>Sequencing the genomes of 1000 actinobacteria strains.</title>
        <authorList>
            <person name="Klenk H.-P."/>
        </authorList>
    </citation>
    <scope>NUCLEOTIDE SEQUENCE [LARGE SCALE GENOMIC DNA]</scope>
    <source>
        <strain evidence="7 8">DSM 44598</strain>
    </source>
</reference>
<dbReference type="Gene3D" id="3.40.1190.20">
    <property type="match status" value="1"/>
</dbReference>
<dbReference type="CDD" id="cd01167">
    <property type="entry name" value="bac_FRK"/>
    <property type="match status" value="1"/>
</dbReference>
<evidence type="ECO:0000256" key="1">
    <source>
        <dbReference type="ARBA" id="ARBA00010688"/>
    </source>
</evidence>
<evidence type="ECO:0000259" key="6">
    <source>
        <dbReference type="Pfam" id="PF00294"/>
    </source>
</evidence>
<dbReference type="Proteomes" id="UP000579647">
    <property type="component" value="Unassembled WGS sequence"/>
</dbReference>
<proteinExistence type="inferred from homology"/>
<keyword evidence="8" id="KW-1185">Reference proteome</keyword>
<protein>
    <submittedName>
        <fullName evidence="7">Fructokinase</fullName>
        <ecNumber evidence="7">2.7.1.4</ecNumber>
    </submittedName>
</protein>
<dbReference type="Pfam" id="PF00294">
    <property type="entry name" value="PfkB"/>
    <property type="match status" value="1"/>
</dbReference>
<comment type="caution">
    <text evidence="7">The sequence shown here is derived from an EMBL/GenBank/DDBJ whole genome shotgun (WGS) entry which is preliminary data.</text>
</comment>
<dbReference type="SUPFAM" id="SSF53613">
    <property type="entry name" value="Ribokinase-like"/>
    <property type="match status" value="1"/>
</dbReference>